<dbReference type="SUPFAM" id="SSF48371">
    <property type="entry name" value="ARM repeat"/>
    <property type="match status" value="1"/>
</dbReference>
<dbReference type="GO" id="GO:0003779">
    <property type="term" value="F:actin binding"/>
    <property type="evidence" value="ECO:0007669"/>
    <property type="project" value="InterPro"/>
</dbReference>
<proteinExistence type="predicted"/>
<dbReference type="PROSITE" id="PS51231">
    <property type="entry name" value="DAD"/>
    <property type="match status" value="1"/>
</dbReference>
<dbReference type="InterPro" id="IPR016024">
    <property type="entry name" value="ARM-type_fold"/>
</dbReference>
<accession>A0A671UGS9</accession>
<dbReference type="Gene3D" id="1.10.238.150">
    <property type="entry name" value="Formin, FH3 diaphanous domain"/>
    <property type="match status" value="1"/>
</dbReference>
<evidence type="ECO:0000256" key="2">
    <source>
        <dbReference type="SAM" id="MobiDB-lite"/>
    </source>
</evidence>
<dbReference type="PROSITE" id="PS51232">
    <property type="entry name" value="GBD_FH3"/>
    <property type="match status" value="1"/>
</dbReference>
<feature type="region of interest" description="Disordered" evidence="2">
    <location>
        <begin position="510"/>
        <end position="601"/>
    </location>
</feature>
<dbReference type="PROSITE" id="PS51444">
    <property type="entry name" value="FH2"/>
    <property type="match status" value="1"/>
</dbReference>
<dbReference type="InterPro" id="IPR015425">
    <property type="entry name" value="FH2_Formin"/>
</dbReference>
<evidence type="ECO:0000256" key="1">
    <source>
        <dbReference type="SAM" id="Coils"/>
    </source>
</evidence>
<reference evidence="6" key="1">
    <citation type="submission" date="2021-04" db="EMBL/GenBank/DDBJ databases">
        <authorList>
            <consortium name="Wellcome Sanger Institute Data Sharing"/>
        </authorList>
    </citation>
    <scope>NUCLEOTIDE SEQUENCE [LARGE SCALE GENOMIC DNA]</scope>
</reference>
<dbReference type="PANTHER" id="PTHR45725:SF7">
    <property type="entry name" value="DISHEVELED-ASSOCIATED ACTIVATOR OF MORPHOGENESIS 2"/>
    <property type="match status" value="1"/>
</dbReference>
<dbReference type="Ensembl" id="ENSSAUT00010012653.1">
    <property type="protein sequence ID" value="ENSSAUP00010011889.1"/>
    <property type="gene ID" value="ENSSAUG00010005682.1"/>
</dbReference>
<evidence type="ECO:0000313" key="6">
    <source>
        <dbReference type="Ensembl" id="ENSSAUP00010011889.1"/>
    </source>
</evidence>
<dbReference type="Pfam" id="PF06367">
    <property type="entry name" value="Drf_FH3"/>
    <property type="match status" value="1"/>
</dbReference>
<dbReference type="Gene3D" id="1.20.58.2220">
    <property type="entry name" value="Formin, FH2 domain"/>
    <property type="match status" value="1"/>
</dbReference>
<dbReference type="InterPro" id="IPR010473">
    <property type="entry name" value="GTPase-bd"/>
</dbReference>
<dbReference type="SUPFAM" id="SSF101447">
    <property type="entry name" value="Formin homology 2 domain (FH2 domain)"/>
    <property type="match status" value="1"/>
</dbReference>
<dbReference type="PANTHER" id="PTHR45725">
    <property type="entry name" value="FORMIN HOMOLOGY 2 FAMILY MEMBER"/>
    <property type="match status" value="1"/>
</dbReference>
<feature type="domain" description="DAD" evidence="3">
    <location>
        <begin position="1042"/>
        <end position="1074"/>
    </location>
</feature>
<feature type="compositionally biased region" description="Polar residues" evidence="2">
    <location>
        <begin position="585"/>
        <end position="600"/>
    </location>
</feature>
<dbReference type="GeneTree" id="ENSGT00940000157801"/>
<feature type="coiled-coil region" evidence="1">
    <location>
        <begin position="731"/>
        <end position="761"/>
    </location>
</feature>
<dbReference type="InterPro" id="IPR014767">
    <property type="entry name" value="DAD_dom"/>
</dbReference>
<dbReference type="Proteomes" id="UP000472265">
    <property type="component" value="Chromosome 16"/>
</dbReference>
<keyword evidence="7" id="KW-1185">Reference proteome</keyword>
<feature type="compositionally biased region" description="Pro residues" evidence="2">
    <location>
        <begin position="519"/>
        <end position="584"/>
    </location>
</feature>
<protein>
    <submittedName>
        <fullName evidence="6">Dishevelled associated activator of morphosis 2</fullName>
    </submittedName>
</protein>
<evidence type="ECO:0000259" key="5">
    <source>
        <dbReference type="PROSITE" id="PS51444"/>
    </source>
</evidence>
<feature type="domain" description="FH2" evidence="5">
    <location>
        <begin position="595"/>
        <end position="1025"/>
    </location>
</feature>
<name>A0A671UGS9_SPAAU</name>
<dbReference type="GO" id="GO:0031267">
    <property type="term" value="F:small GTPase binding"/>
    <property type="evidence" value="ECO:0007669"/>
    <property type="project" value="InterPro"/>
</dbReference>
<reference evidence="6" key="2">
    <citation type="submission" date="2025-08" db="UniProtKB">
        <authorList>
            <consortium name="Ensembl"/>
        </authorList>
    </citation>
    <scope>IDENTIFICATION</scope>
</reference>
<evidence type="ECO:0000259" key="4">
    <source>
        <dbReference type="PROSITE" id="PS51232"/>
    </source>
</evidence>
<feature type="coiled-coil region" evidence="1">
    <location>
        <begin position="448"/>
        <end position="503"/>
    </location>
</feature>
<feature type="domain" description="GBD/FH3" evidence="4">
    <location>
        <begin position="40"/>
        <end position="416"/>
    </location>
</feature>
<sequence>MPPRKRTRPGLGFLCCFGSSEPPEINLKDSVPLQLLEFSAPMPPAEELHARFSELVDELDLTDKNREAMFALPDEKKWQIYCSKKKEQEDPNKLATSWPDYYIDRINSMAAMQTLFAFDEEEMEMRNKVVEDLKTALRTQPMRFVTRFIELDGLTCLLNFLHSMDYETSESRIHTSVIGCIKALMNNSQGRSHVLAHPQSINTISQSLRTENIKTKVAVLEILGAVCLVPDGHKKVLQAMAHYQKYAAERTRFQTLLNELDKSTGRYRDEVNLKTAIMSFINAVLNAGAGEDNLEFRLHLRYEFLMLGIQPVIDKLREHENATLDRHLDFFEMVRNEDDSELAKRFDMTHVDTKSAGAMFEMIKKKLSHTDAYPNLISILQHCLQMPYKRGGGSLQHWQLLDRIIQQIVLQDDKGEDPDIAPLDNFSVKNIIRMLVNENEVKQWRDQAEKFRKDHGELLAKLERKERECETKTQEKDDMMKTLNKMKDKLQREGVELRSAREQVLDLSSRINDIGSNVPFPPPPPPPGGPMAPPPPPMMGGFPPPPPPLPFSCPPPPPPPPPPGAPPPPPGAPPIFGAPPPPIPSSFNSASTMRSKSIPQPSHPLKSFNWAKLGENMINGTIWNDIDDLRAFKILDLKDIEKMFSAYQRQQVCTVEYSILEYLNVKAASPFLYMYCFFHVNTKHRTEQFRHDIARLKKETGSMDDIYVSTRKVKELSVIDGRRAQNCIILLSKLKMSNEEIKRAILEMDEREELAKDMLEQLLKFVPEKSDIDLLEEHKHELERMARADRFLFEMSRIDHYQQRLQALFFKKKFAERLGEAKPKVEAILNASKEVVRSKRMTQILEVVLAFGNFMNKGQRGNAYGFKVSSLNKIADTKSSIDRNITMLHYLIMIFEKNYPDTLNIQQDISSVPEAAKYVSLLSGELHYQQSRTRERGDKFVAVIGDFITVAGFGFSELEDQLSEAKDKFTNSLKHFGEEEGRMQPDEFFGIFDTFLQSFSEARQDLENMQRRKDEEERRARMEAMLKEQRERERRAKKSGASDEVGGEFDDLVSALRSGEVFDKDLNKFKRNRKRSVNQLVEGGGRERAVTKVNY</sequence>
<dbReference type="GO" id="GO:0090263">
    <property type="term" value="P:positive regulation of canonical Wnt signaling pathway"/>
    <property type="evidence" value="ECO:0007669"/>
    <property type="project" value="TreeGrafter"/>
</dbReference>
<dbReference type="SMART" id="SM00498">
    <property type="entry name" value="FH2"/>
    <property type="match status" value="1"/>
</dbReference>
<keyword evidence="1" id="KW-0175">Coiled coil</keyword>
<evidence type="ECO:0000313" key="7">
    <source>
        <dbReference type="Proteomes" id="UP000472265"/>
    </source>
</evidence>
<dbReference type="GO" id="GO:2000050">
    <property type="term" value="P:regulation of non-canonical Wnt signaling pathway"/>
    <property type="evidence" value="ECO:0007669"/>
    <property type="project" value="TreeGrafter"/>
</dbReference>
<dbReference type="SMART" id="SM01140">
    <property type="entry name" value="Drf_GBD"/>
    <property type="match status" value="1"/>
</dbReference>
<dbReference type="FunFam" id="1.25.10.10:FF:000012">
    <property type="entry name" value="Dishevelled associated activator of morphogenesis 2"/>
    <property type="match status" value="1"/>
</dbReference>
<dbReference type="InterPro" id="IPR010472">
    <property type="entry name" value="FH3_dom"/>
</dbReference>
<feature type="coiled-coil region" evidence="1">
    <location>
        <begin position="999"/>
        <end position="1039"/>
    </location>
</feature>
<dbReference type="InterPro" id="IPR014768">
    <property type="entry name" value="GBD/FH3_dom"/>
</dbReference>
<dbReference type="InterPro" id="IPR042201">
    <property type="entry name" value="FH2_Formin_sf"/>
</dbReference>
<dbReference type="GO" id="GO:0048715">
    <property type="term" value="P:negative regulation of oligodendrocyte differentiation"/>
    <property type="evidence" value="ECO:0007669"/>
    <property type="project" value="TreeGrafter"/>
</dbReference>
<organism evidence="6 7">
    <name type="scientific">Sparus aurata</name>
    <name type="common">Gilthead sea bream</name>
    <dbReference type="NCBI Taxonomy" id="8175"/>
    <lineage>
        <taxon>Eukaryota</taxon>
        <taxon>Metazoa</taxon>
        <taxon>Chordata</taxon>
        <taxon>Craniata</taxon>
        <taxon>Vertebrata</taxon>
        <taxon>Euteleostomi</taxon>
        <taxon>Actinopterygii</taxon>
        <taxon>Neopterygii</taxon>
        <taxon>Teleostei</taxon>
        <taxon>Neoteleostei</taxon>
        <taxon>Acanthomorphata</taxon>
        <taxon>Eupercaria</taxon>
        <taxon>Spariformes</taxon>
        <taxon>Sparidae</taxon>
        <taxon>Sparus</taxon>
    </lineage>
</organism>
<dbReference type="Pfam" id="PF02181">
    <property type="entry name" value="FH2"/>
    <property type="match status" value="1"/>
</dbReference>
<dbReference type="InterPro" id="IPR011989">
    <property type="entry name" value="ARM-like"/>
</dbReference>
<dbReference type="GO" id="GO:0030036">
    <property type="term" value="P:actin cytoskeleton organization"/>
    <property type="evidence" value="ECO:0007669"/>
    <property type="project" value="InterPro"/>
</dbReference>
<dbReference type="SMART" id="SM01139">
    <property type="entry name" value="Drf_FH3"/>
    <property type="match status" value="1"/>
</dbReference>
<dbReference type="OMA" id="PCFGMGL"/>
<dbReference type="AlphaFoldDB" id="A0A671UGS9"/>
<dbReference type="InParanoid" id="A0A671UGS9"/>
<evidence type="ECO:0000259" key="3">
    <source>
        <dbReference type="PROSITE" id="PS51231"/>
    </source>
</evidence>
<gene>
    <name evidence="6" type="primary">DAAM2</name>
    <name evidence="6" type="synonym">daam2</name>
</gene>
<dbReference type="InterPro" id="IPR051425">
    <property type="entry name" value="Formin_Homology"/>
</dbReference>
<dbReference type="Gene3D" id="1.25.10.10">
    <property type="entry name" value="Leucine-rich Repeat Variant"/>
    <property type="match status" value="1"/>
</dbReference>
<dbReference type="Pfam" id="PF06371">
    <property type="entry name" value="Drf_GBD"/>
    <property type="match status" value="1"/>
</dbReference>
<reference evidence="6" key="3">
    <citation type="submission" date="2025-09" db="UniProtKB">
        <authorList>
            <consortium name="Ensembl"/>
        </authorList>
    </citation>
    <scope>IDENTIFICATION</scope>
</reference>